<evidence type="ECO:0000256" key="14">
    <source>
        <dbReference type="ARBA" id="ARBA00039698"/>
    </source>
</evidence>
<evidence type="ECO:0000256" key="4">
    <source>
        <dbReference type="ARBA" id="ARBA00022490"/>
    </source>
</evidence>
<dbReference type="GO" id="GO:0004383">
    <property type="term" value="F:guanylate cyclase activity"/>
    <property type="evidence" value="ECO:0007669"/>
    <property type="project" value="UniProtKB-EC"/>
</dbReference>
<dbReference type="FunFam" id="3.30.450.260:FF:000001">
    <property type="entry name" value="guanylate cyclase soluble subunit beta-1 isoform X1"/>
    <property type="match status" value="1"/>
</dbReference>
<name>A0AA88Y8M7_PINIB</name>
<dbReference type="GO" id="GO:0006310">
    <property type="term" value="P:DNA recombination"/>
    <property type="evidence" value="ECO:0007669"/>
    <property type="project" value="UniProtKB-KW"/>
</dbReference>
<dbReference type="Pfam" id="PF07700">
    <property type="entry name" value="HNOB"/>
    <property type="match status" value="1"/>
</dbReference>
<evidence type="ECO:0000313" key="21">
    <source>
        <dbReference type="Proteomes" id="UP001186944"/>
    </source>
</evidence>
<keyword evidence="7" id="KW-0547">Nucleotide-binding</keyword>
<keyword evidence="11 17" id="KW-0456">Lyase</keyword>
<keyword evidence="18" id="KW-0175">Coiled coil</keyword>
<keyword evidence="4" id="KW-0963">Cytoplasm</keyword>
<gene>
    <name evidence="20" type="ORF">FSP39_016058</name>
</gene>
<dbReference type="GO" id="GO:0015074">
    <property type="term" value="P:DNA integration"/>
    <property type="evidence" value="ECO:0007669"/>
    <property type="project" value="InterPro"/>
</dbReference>
<sequence length="830" mass="94305">MDDGCDFLLPQFFKADHGQFIRFMGRSSKTFKGGLQHLQLTNKDIKHYCDEGERCLVDYYRIYLDALGNEGPFYRRPLAASCSVSVRYGEQVLGINKLKGLMKEITGKAGLQGNFTNHSGRRTCATQLYHAVVDEQEIMQRTGHRSESADRKCKRTNSALQGHVSEILNPPTSKKVKCETTESENCENSGNENIDPSASVSACEYPIVPNLMKPGQVYNNFYGFVNYALELLVVRNFGEDAWESINLGNTCNYKLHETHGKKMPNETITIIAGLPAGDILQFFGKMFFEFCQESGYDKILQVLGGTTRDFLQNLDALHDHLATIYPGMRAPSFRCSFRKIQDPRVNEDDDTLILHYYSERDGLEPIVIGIVKEVAHKLHDAKVDVQVISEKSKDCDHVQFAIIYDEKDKPPISTPYEYEDVLPIEQKISPATFCRTFPFHFMFDRDMVIQQVGTSLMRVIPQTGKEACRIDDIFEMVRPHMTLSFDNVLSHINTVYVLRTKRGVLGSSGMTIESTDIDHHDTSRMRLKGQMIYVQEAESILFLCSPSVSNLDDLYRRKLYLSDIPLHDATRELVLLSEQFEAEFKLTHRLEVLNDKLQQTYRELEDEKAKTDRLMYSILPVSVANELRHDRPVPAQKHEKVTILFSGIVGFSEFCAKHSDSDAAIKIVNLLNTVYIKFDDLLKTNPNVYKVETVGDKYMAVSGLPEACSDHARCIARLSLDMMDISKLLIDQYGNPVVITIGIHSGEVVTGVIGKRMPRYCLFGNTVNLTSRTETTGIKGKINVSEYAYRFLQTPENADPEMEFEFRGHVKMKGKPEPMECYFLSRRSSS</sequence>
<dbReference type="Proteomes" id="UP001186944">
    <property type="component" value="Unassembled WGS sequence"/>
</dbReference>
<dbReference type="Gene3D" id="3.30.70.1230">
    <property type="entry name" value="Nucleotide cyclase"/>
    <property type="match status" value="1"/>
</dbReference>
<dbReference type="InterPro" id="IPR011644">
    <property type="entry name" value="Heme_NO-bd"/>
</dbReference>
<comment type="function">
    <text evidence="13">Mediates responses to nitric oxide (NO) by catalyzing the biosynthesis of the signaling molecule cGMP.</text>
</comment>
<dbReference type="CDD" id="cd07302">
    <property type="entry name" value="CHD"/>
    <property type="match status" value="1"/>
</dbReference>
<dbReference type="GO" id="GO:0046872">
    <property type="term" value="F:metal ion binding"/>
    <property type="evidence" value="ECO:0007669"/>
    <property type="project" value="UniProtKB-KW"/>
</dbReference>
<dbReference type="InterPro" id="IPR038158">
    <property type="entry name" value="H-NOX_domain_sf"/>
</dbReference>
<evidence type="ECO:0000256" key="13">
    <source>
        <dbReference type="ARBA" id="ARBA00037442"/>
    </source>
</evidence>
<dbReference type="InterPro" id="IPR042463">
    <property type="entry name" value="HNOB_dom_associated_sf"/>
</dbReference>
<dbReference type="GO" id="GO:0020037">
    <property type="term" value="F:heme binding"/>
    <property type="evidence" value="ECO:0007669"/>
    <property type="project" value="InterPro"/>
</dbReference>
<dbReference type="GO" id="GO:0005525">
    <property type="term" value="F:GTP binding"/>
    <property type="evidence" value="ECO:0007669"/>
    <property type="project" value="UniProtKB-KW"/>
</dbReference>
<dbReference type="EC" id="4.6.1.2" evidence="3"/>
<dbReference type="PANTHER" id="PTHR45655">
    <property type="entry name" value="GUANYLATE CYCLASE SOLUBLE SUBUNIT BETA-2"/>
    <property type="match status" value="1"/>
</dbReference>
<evidence type="ECO:0000313" key="20">
    <source>
        <dbReference type="EMBL" id="KAK3100199.1"/>
    </source>
</evidence>
<dbReference type="EMBL" id="VSWD01000006">
    <property type="protein sequence ID" value="KAK3100199.1"/>
    <property type="molecule type" value="Genomic_DNA"/>
</dbReference>
<keyword evidence="5" id="KW-0349">Heme</keyword>
<comment type="similarity">
    <text evidence="17">Belongs to the adenylyl cyclase class-4/guanylyl cyclase family.</text>
</comment>
<dbReference type="GO" id="GO:0003677">
    <property type="term" value="F:DNA binding"/>
    <property type="evidence" value="ECO:0007669"/>
    <property type="project" value="InterPro"/>
</dbReference>
<evidence type="ECO:0000256" key="15">
    <source>
        <dbReference type="ARBA" id="ARBA00041698"/>
    </source>
</evidence>
<evidence type="ECO:0000256" key="9">
    <source>
        <dbReference type="ARBA" id="ARBA00023134"/>
    </source>
</evidence>
<comment type="subcellular location">
    <subcellularLocation>
        <location evidence="2">Cytoplasm</location>
    </subcellularLocation>
</comment>
<keyword evidence="10" id="KW-0233">DNA recombination</keyword>
<keyword evidence="6" id="KW-0479">Metal-binding</keyword>
<dbReference type="GO" id="GO:0019934">
    <property type="term" value="P:cGMP-mediated signaling"/>
    <property type="evidence" value="ECO:0007669"/>
    <property type="project" value="TreeGrafter"/>
</dbReference>
<comment type="caution">
    <text evidence="20">The sequence shown here is derived from an EMBL/GenBank/DDBJ whole genome shotgun (WGS) entry which is preliminary data.</text>
</comment>
<evidence type="ECO:0000256" key="11">
    <source>
        <dbReference type="ARBA" id="ARBA00023239"/>
    </source>
</evidence>
<evidence type="ECO:0000256" key="2">
    <source>
        <dbReference type="ARBA" id="ARBA00004496"/>
    </source>
</evidence>
<dbReference type="Gene3D" id="3.30.450.260">
    <property type="entry name" value="Haem NO binding associated domain"/>
    <property type="match status" value="1"/>
</dbReference>
<dbReference type="GO" id="GO:0070482">
    <property type="term" value="P:response to oxygen levels"/>
    <property type="evidence" value="ECO:0007669"/>
    <property type="project" value="TreeGrafter"/>
</dbReference>
<keyword evidence="9" id="KW-0342">GTP-binding</keyword>
<evidence type="ECO:0000259" key="19">
    <source>
        <dbReference type="PROSITE" id="PS50125"/>
    </source>
</evidence>
<dbReference type="InterPro" id="IPR001054">
    <property type="entry name" value="A/G_cyclase"/>
</dbReference>
<evidence type="ECO:0000256" key="7">
    <source>
        <dbReference type="ARBA" id="ARBA00022741"/>
    </source>
</evidence>
<evidence type="ECO:0000256" key="5">
    <source>
        <dbReference type="ARBA" id="ARBA00022617"/>
    </source>
</evidence>
<dbReference type="InterPro" id="IPR013762">
    <property type="entry name" value="Integrase-like_cat_sf"/>
</dbReference>
<dbReference type="SUPFAM" id="SSF55073">
    <property type="entry name" value="Nucleotide cyclase"/>
    <property type="match status" value="1"/>
</dbReference>
<dbReference type="SUPFAM" id="SSF111126">
    <property type="entry name" value="Ligand-binding domain in the NO signalling and Golgi transport"/>
    <property type="match status" value="1"/>
</dbReference>
<evidence type="ECO:0000256" key="18">
    <source>
        <dbReference type="SAM" id="Coils"/>
    </source>
</evidence>
<dbReference type="PROSITE" id="PS50125">
    <property type="entry name" value="GUANYLATE_CYCLASE_2"/>
    <property type="match status" value="1"/>
</dbReference>
<feature type="domain" description="Guanylate cyclase" evidence="19">
    <location>
        <begin position="642"/>
        <end position="774"/>
    </location>
</feature>
<dbReference type="SUPFAM" id="SSF56349">
    <property type="entry name" value="DNA breaking-rejoining enzymes"/>
    <property type="match status" value="1"/>
</dbReference>
<dbReference type="InterPro" id="IPR011010">
    <property type="entry name" value="DNA_brk_join_enz"/>
</dbReference>
<protein>
    <recommendedName>
        <fullName evidence="14">Guanylate cyclase soluble subunit beta-1</fullName>
        <ecNumber evidence="3">4.6.1.2</ecNumber>
    </recommendedName>
    <alternativeName>
        <fullName evidence="15">Guanylate cyclase soluble subunit beta-3</fullName>
    </alternativeName>
    <alternativeName>
        <fullName evidence="16">Soluble guanylate cyclase small subunit</fullName>
    </alternativeName>
</protein>
<feature type="coiled-coil region" evidence="18">
    <location>
        <begin position="587"/>
        <end position="614"/>
    </location>
</feature>
<evidence type="ECO:0000256" key="1">
    <source>
        <dbReference type="ARBA" id="ARBA00001971"/>
    </source>
</evidence>
<organism evidence="20 21">
    <name type="scientific">Pinctada imbricata</name>
    <name type="common">Atlantic pearl-oyster</name>
    <name type="synonym">Pinctada martensii</name>
    <dbReference type="NCBI Taxonomy" id="66713"/>
    <lineage>
        <taxon>Eukaryota</taxon>
        <taxon>Metazoa</taxon>
        <taxon>Spiralia</taxon>
        <taxon>Lophotrochozoa</taxon>
        <taxon>Mollusca</taxon>
        <taxon>Bivalvia</taxon>
        <taxon>Autobranchia</taxon>
        <taxon>Pteriomorphia</taxon>
        <taxon>Pterioida</taxon>
        <taxon>Pterioidea</taxon>
        <taxon>Pteriidae</taxon>
        <taxon>Pinctada</taxon>
    </lineage>
</organism>
<keyword evidence="21" id="KW-1185">Reference proteome</keyword>
<accession>A0AA88Y8M7</accession>
<dbReference type="FunFam" id="3.30.70.1230:FF:000005">
    <property type="entry name" value="Guanylate cyclase soluble subunit beta-1"/>
    <property type="match status" value="1"/>
</dbReference>
<dbReference type="InterPro" id="IPR029787">
    <property type="entry name" value="Nucleotide_cyclase"/>
</dbReference>
<evidence type="ECO:0000256" key="10">
    <source>
        <dbReference type="ARBA" id="ARBA00023172"/>
    </source>
</evidence>
<evidence type="ECO:0000256" key="6">
    <source>
        <dbReference type="ARBA" id="ARBA00022723"/>
    </source>
</evidence>
<evidence type="ECO:0000256" key="8">
    <source>
        <dbReference type="ARBA" id="ARBA00023004"/>
    </source>
</evidence>
<dbReference type="InterPro" id="IPR011645">
    <property type="entry name" value="HNOB_dom_associated"/>
</dbReference>
<dbReference type="GO" id="GO:0008074">
    <property type="term" value="C:guanylate cyclase complex, soluble"/>
    <property type="evidence" value="ECO:0007669"/>
    <property type="project" value="TreeGrafter"/>
</dbReference>
<evidence type="ECO:0000256" key="17">
    <source>
        <dbReference type="RuleBase" id="RU000405"/>
    </source>
</evidence>
<dbReference type="SMART" id="SM00044">
    <property type="entry name" value="CYCc"/>
    <property type="match status" value="1"/>
</dbReference>
<evidence type="ECO:0000256" key="3">
    <source>
        <dbReference type="ARBA" id="ARBA00012202"/>
    </source>
</evidence>
<comment type="cofactor">
    <cofactor evidence="1">
        <name>heme</name>
        <dbReference type="ChEBI" id="CHEBI:30413"/>
    </cofactor>
</comment>
<reference evidence="20" key="1">
    <citation type="submission" date="2019-08" db="EMBL/GenBank/DDBJ databases">
        <title>The improved chromosome-level genome for the pearl oyster Pinctada fucata martensii using PacBio sequencing and Hi-C.</title>
        <authorList>
            <person name="Zheng Z."/>
        </authorList>
    </citation>
    <scope>NUCLEOTIDE SEQUENCE</scope>
    <source>
        <strain evidence="20">ZZ-2019</strain>
        <tissue evidence="20">Adductor muscle</tissue>
    </source>
</reference>
<keyword evidence="12" id="KW-0141">cGMP biosynthesis</keyword>
<dbReference type="PANTHER" id="PTHR45655:SF2">
    <property type="entry name" value="GUANYLATE CYCLASE SOLUBLE SUBUNIT BETA-1"/>
    <property type="match status" value="1"/>
</dbReference>
<dbReference type="Gene3D" id="1.10.443.10">
    <property type="entry name" value="Intergrase catalytic core"/>
    <property type="match status" value="1"/>
</dbReference>
<dbReference type="InterPro" id="IPR024096">
    <property type="entry name" value="NO_sig/Golgi_transp_ligand-bd"/>
</dbReference>
<evidence type="ECO:0000256" key="16">
    <source>
        <dbReference type="ARBA" id="ARBA00043208"/>
    </source>
</evidence>
<proteinExistence type="inferred from homology"/>
<dbReference type="Pfam" id="PF00211">
    <property type="entry name" value="Guanylate_cyc"/>
    <property type="match status" value="1"/>
</dbReference>
<dbReference type="Gene3D" id="6.10.250.780">
    <property type="match status" value="1"/>
</dbReference>
<dbReference type="FunFam" id="3.90.1520.10:FF:000012">
    <property type="entry name" value="Chromosome undetermined SCAF14725, whole genome shotgun sequence"/>
    <property type="match status" value="1"/>
</dbReference>
<dbReference type="PROSITE" id="PS00452">
    <property type="entry name" value="GUANYLATE_CYCLASE_1"/>
    <property type="match status" value="1"/>
</dbReference>
<dbReference type="InterPro" id="IPR018297">
    <property type="entry name" value="A/G_cyclase_CS"/>
</dbReference>
<evidence type="ECO:0000256" key="12">
    <source>
        <dbReference type="ARBA" id="ARBA00023293"/>
    </source>
</evidence>
<dbReference type="AlphaFoldDB" id="A0AA88Y8M7"/>
<dbReference type="Gene3D" id="3.90.1520.10">
    <property type="entry name" value="H-NOX domain"/>
    <property type="match status" value="1"/>
</dbReference>
<keyword evidence="8" id="KW-0408">Iron</keyword>
<dbReference type="Pfam" id="PF07701">
    <property type="entry name" value="HNOBA"/>
    <property type="match status" value="1"/>
</dbReference>